<comment type="caution">
    <text evidence="5">The sequence shown here is derived from an EMBL/GenBank/DDBJ whole genome shotgun (WGS) entry which is preliminary data.</text>
</comment>
<dbReference type="Gene3D" id="2.40.50.140">
    <property type="entry name" value="Nucleic acid-binding proteins"/>
    <property type="match status" value="1"/>
</dbReference>
<keyword evidence="1 3" id="KW-0820">tRNA-binding</keyword>
<dbReference type="SUPFAM" id="SSF50249">
    <property type="entry name" value="Nucleic acid-binding proteins"/>
    <property type="match status" value="1"/>
</dbReference>
<accession>A0ABW5ZAB2</accession>
<organism evidence="5 6">
    <name type="scientific">Flavobacterium ardleyense</name>
    <dbReference type="NCBI Taxonomy" id="2038737"/>
    <lineage>
        <taxon>Bacteria</taxon>
        <taxon>Pseudomonadati</taxon>
        <taxon>Bacteroidota</taxon>
        <taxon>Flavobacteriia</taxon>
        <taxon>Flavobacteriales</taxon>
        <taxon>Flavobacteriaceae</taxon>
        <taxon>Flavobacterium</taxon>
    </lineage>
</organism>
<dbReference type="PANTHER" id="PTHR11586">
    <property type="entry name" value="TRNA-AMINOACYLATION COFACTOR ARC1 FAMILY MEMBER"/>
    <property type="match status" value="1"/>
</dbReference>
<dbReference type="Proteomes" id="UP001597549">
    <property type="component" value="Unassembled WGS sequence"/>
</dbReference>
<dbReference type="PANTHER" id="PTHR11586:SF37">
    <property type="entry name" value="TRNA-BINDING DOMAIN-CONTAINING PROTEIN"/>
    <property type="match status" value="1"/>
</dbReference>
<keyword evidence="2 3" id="KW-0694">RNA-binding</keyword>
<protein>
    <submittedName>
        <fullName evidence="5">tRNA-binding protein</fullName>
    </submittedName>
</protein>
<dbReference type="CDD" id="cd02798">
    <property type="entry name" value="tRNA_bind_CsaA"/>
    <property type="match status" value="1"/>
</dbReference>
<sequence>MISWHDFEKVEMRVGTIIAVADFPKADKPAYQLTIDFGPELGTKKTSAQITKQYTKEELLQKQIVAVVNFPKKQIADFMSECLVLGSIGEENNIVLLSSDKPVRNGLRVG</sequence>
<evidence type="ECO:0000256" key="1">
    <source>
        <dbReference type="ARBA" id="ARBA00022555"/>
    </source>
</evidence>
<evidence type="ECO:0000256" key="2">
    <source>
        <dbReference type="ARBA" id="ARBA00022884"/>
    </source>
</evidence>
<gene>
    <name evidence="5" type="ORF">ACFSX9_11090</name>
</gene>
<evidence type="ECO:0000313" key="5">
    <source>
        <dbReference type="EMBL" id="MFD2909271.1"/>
    </source>
</evidence>
<dbReference type="Pfam" id="PF01588">
    <property type="entry name" value="tRNA_bind"/>
    <property type="match status" value="1"/>
</dbReference>
<evidence type="ECO:0000256" key="3">
    <source>
        <dbReference type="PROSITE-ProRule" id="PRU00209"/>
    </source>
</evidence>
<dbReference type="InterPro" id="IPR012340">
    <property type="entry name" value="NA-bd_OB-fold"/>
</dbReference>
<dbReference type="NCBIfam" id="NF007494">
    <property type="entry name" value="PRK10089.1-3"/>
    <property type="match status" value="1"/>
</dbReference>
<feature type="domain" description="TRNA-binding" evidence="4">
    <location>
        <begin position="6"/>
        <end position="110"/>
    </location>
</feature>
<dbReference type="NCBIfam" id="NF007495">
    <property type="entry name" value="PRK10089.1-4"/>
    <property type="match status" value="1"/>
</dbReference>
<dbReference type="EMBL" id="JBHUOL010000018">
    <property type="protein sequence ID" value="MFD2909271.1"/>
    <property type="molecule type" value="Genomic_DNA"/>
</dbReference>
<dbReference type="InterPro" id="IPR008231">
    <property type="entry name" value="CsaA"/>
</dbReference>
<evidence type="ECO:0000259" key="4">
    <source>
        <dbReference type="PROSITE" id="PS50886"/>
    </source>
</evidence>
<proteinExistence type="predicted"/>
<reference evidence="6" key="1">
    <citation type="journal article" date="2019" name="Int. J. Syst. Evol. Microbiol.">
        <title>The Global Catalogue of Microorganisms (GCM) 10K type strain sequencing project: providing services to taxonomists for standard genome sequencing and annotation.</title>
        <authorList>
            <consortium name="The Broad Institute Genomics Platform"/>
            <consortium name="The Broad Institute Genome Sequencing Center for Infectious Disease"/>
            <person name="Wu L."/>
            <person name="Ma J."/>
        </authorList>
    </citation>
    <scope>NUCLEOTIDE SEQUENCE [LARGE SCALE GENOMIC DNA]</scope>
    <source>
        <strain evidence="6">KCTC 52644</strain>
    </source>
</reference>
<dbReference type="RefSeq" id="WP_379808329.1">
    <property type="nucleotide sequence ID" value="NZ_JBHUOL010000018.1"/>
</dbReference>
<dbReference type="PROSITE" id="PS50886">
    <property type="entry name" value="TRBD"/>
    <property type="match status" value="1"/>
</dbReference>
<evidence type="ECO:0000313" key="6">
    <source>
        <dbReference type="Proteomes" id="UP001597549"/>
    </source>
</evidence>
<dbReference type="InterPro" id="IPR002547">
    <property type="entry name" value="tRNA-bd_dom"/>
</dbReference>
<dbReference type="InterPro" id="IPR051270">
    <property type="entry name" value="Tyrosine-tRNA_ligase_regulator"/>
</dbReference>
<name>A0ABW5ZAB2_9FLAO</name>
<keyword evidence="6" id="KW-1185">Reference proteome</keyword>
<dbReference type="NCBIfam" id="TIGR02222">
    <property type="entry name" value="chap_CsaA"/>
    <property type="match status" value="1"/>
</dbReference>